<dbReference type="Proteomes" id="UP000076420">
    <property type="component" value="Unassembled WGS sequence"/>
</dbReference>
<protein>
    <submittedName>
        <fullName evidence="3">Uncharacterized protein</fullName>
    </submittedName>
</protein>
<sequence>MNATNVISTWTKLEGRMADNIFILFYEIISMLANLINVLQFIYDIYQDISNRLRQNNVFWDTESNVTQSDWHSFAHPEWNSVTRDVYWDQVRRDVEWNLAARDGRWDLVTREGGWIPGTRDVGTSTRQFTTWSATESLDDRDIIGDAFRDLDLQATEVDNSSSRPPVALRDSGDCRCSMHAKRKVPMMKVLSDSKKMLRLRASKSAHNQALQVNRNTHRELGIQVNLPQSPKASRKRSESRNRPISSSGSPVRSIVHLFENPPQSCNCTPSTICLHNECVKRHVASPSNRLISEGDSDDEPVPETPCGELKNLLKRVKTKRICLDKHHNFLHRPQLHKTFQRQASLLKGSSTKKSNKSSKRMRKSEDVDKISSSGPCSSVSRSPEDTTSGARKRKRMQGTMDAEQTTCMSLKKTIATRNQDVTVLPQRHDFLETDSSMPRYKWSEVVHKQVARRLNERDNLTKPDDQPNPRGAGAKLTGRRVNSVDTKTEAGHTRSLSVPRGRSTSTARTKDNKMTIRSLVKTLSKTSGQVSDTTDTKKKS</sequence>
<evidence type="ECO:0000313" key="4">
    <source>
        <dbReference type="Proteomes" id="UP000076420"/>
    </source>
</evidence>
<dbReference type="AlphaFoldDB" id="A0A2C9L8R4"/>
<feature type="region of interest" description="Disordered" evidence="1">
    <location>
        <begin position="334"/>
        <end position="407"/>
    </location>
</feature>
<dbReference type="KEGG" id="bgt:106058425"/>
<dbReference type="EnsemblMetazoa" id="BGLB028306-RA">
    <property type="protein sequence ID" value="BGLB028306-PA"/>
    <property type="gene ID" value="BGLB028306"/>
</dbReference>
<feature type="region of interest" description="Disordered" evidence="1">
    <location>
        <begin position="455"/>
        <end position="541"/>
    </location>
</feature>
<feature type="region of interest" description="Disordered" evidence="1">
    <location>
        <begin position="205"/>
        <end position="251"/>
    </location>
</feature>
<evidence type="ECO:0000256" key="2">
    <source>
        <dbReference type="SAM" id="Phobius"/>
    </source>
</evidence>
<feature type="compositionally biased region" description="Low complexity" evidence="1">
    <location>
        <begin position="372"/>
        <end position="382"/>
    </location>
</feature>
<evidence type="ECO:0000256" key="1">
    <source>
        <dbReference type="SAM" id="MobiDB-lite"/>
    </source>
</evidence>
<feature type="transmembrane region" description="Helical" evidence="2">
    <location>
        <begin position="21"/>
        <end position="43"/>
    </location>
</feature>
<gene>
    <name evidence="3" type="primary">106058425</name>
</gene>
<feature type="compositionally biased region" description="Basic and acidic residues" evidence="1">
    <location>
        <begin position="455"/>
        <end position="468"/>
    </location>
</feature>
<keyword evidence="2" id="KW-0812">Transmembrane</keyword>
<feature type="compositionally biased region" description="Basic residues" evidence="1">
    <location>
        <begin position="354"/>
        <end position="363"/>
    </location>
</feature>
<name>A0A2C9L8R4_BIOGL</name>
<feature type="compositionally biased region" description="Polar residues" evidence="1">
    <location>
        <begin position="522"/>
        <end position="534"/>
    </location>
</feature>
<dbReference type="OrthoDB" id="5573735at2759"/>
<keyword evidence="2" id="KW-1133">Transmembrane helix</keyword>
<evidence type="ECO:0000313" key="3">
    <source>
        <dbReference type="EnsemblMetazoa" id="BGLB028306-PA"/>
    </source>
</evidence>
<proteinExistence type="predicted"/>
<reference evidence="3" key="1">
    <citation type="submission" date="2020-05" db="UniProtKB">
        <authorList>
            <consortium name="EnsemblMetazoa"/>
        </authorList>
    </citation>
    <scope>IDENTIFICATION</scope>
    <source>
        <strain evidence="3">BB02</strain>
    </source>
</reference>
<feature type="compositionally biased region" description="Polar residues" evidence="1">
    <location>
        <begin position="205"/>
        <end position="215"/>
    </location>
</feature>
<organism evidence="3 4">
    <name type="scientific">Biomphalaria glabrata</name>
    <name type="common">Bloodfluke planorb</name>
    <name type="synonym">Freshwater snail</name>
    <dbReference type="NCBI Taxonomy" id="6526"/>
    <lineage>
        <taxon>Eukaryota</taxon>
        <taxon>Metazoa</taxon>
        <taxon>Spiralia</taxon>
        <taxon>Lophotrochozoa</taxon>
        <taxon>Mollusca</taxon>
        <taxon>Gastropoda</taxon>
        <taxon>Heterobranchia</taxon>
        <taxon>Euthyneura</taxon>
        <taxon>Panpulmonata</taxon>
        <taxon>Hygrophila</taxon>
        <taxon>Lymnaeoidea</taxon>
        <taxon>Planorbidae</taxon>
        <taxon>Biomphalaria</taxon>
    </lineage>
</organism>
<dbReference type="VEuPathDB" id="VectorBase:BGLB028306"/>
<dbReference type="VEuPathDB" id="VectorBase:BGLAX_047146"/>
<accession>A0A2C9L8R4</accession>
<keyword evidence="2" id="KW-0472">Membrane</keyword>